<reference evidence="2 3" key="1">
    <citation type="submission" date="2021-11" db="EMBL/GenBank/DDBJ databases">
        <title>Black yeast isolated from Biological Soil Crust.</title>
        <authorList>
            <person name="Kurbessoian T."/>
        </authorList>
    </citation>
    <scope>NUCLEOTIDE SEQUENCE [LARGE SCALE GENOMIC DNA]</scope>
    <source>
        <strain evidence="2 3">CCFEE 5522</strain>
    </source>
</reference>
<dbReference type="AlphaFoldDB" id="A0AAV9JPA6"/>
<proteinExistence type="predicted"/>
<accession>A0AAV9JPA6</accession>
<keyword evidence="3" id="KW-1185">Reference proteome</keyword>
<feature type="compositionally biased region" description="Low complexity" evidence="1">
    <location>
        <begin position="9"/>
        <end position="37"/>
    </location>
</feature>
<evidence type="ECO:0000313" key="2">
    <source>
        <dbReference type="EMBL" id="KAK4547210.1"/>
    </source>
</evidence>
<name>A0AAV9JPA6_9PEZI</name>
<comment type="caution">
    <text evidence="2">The sequence shown here is derived from an EMBL/GenBank/DDBJ whole genome shotgun (WGS) entry which is preliminary data.</text>
</comment>
<protein>
    <submittedName>
        <fullName evidence="2">Uncharacterized protein</fullName>
    </submittedName>
</protein>
<organism evidence="2 3">
    <name type="scientific">Oleoguttula mirabilis</name>
    <dbReference type="NCBI Taxonomy" id="1507867"/>
    <lineage>
        <taxon>Eukaryota</taxon>
        <taxon>Fungi</taxon>
        <taxon>Dikarya</taxon>
        <taxon>Ascomycota</taxon>
        <taxon>Pezizomycotina</taxon>
        <taxon>Dothideomycetes</taxon>
        <taxon>Dothideomycetidae</taxon>
        <taxon>Mycosphaerellales</taxon>
        <taxon>Teratosphaeriaceae</taxon>
        <taxon>Oleoguttula</taxon>
    </lineage>
</organism>
<sequence length="247" mass="27293">MALKRKRSAPSFSSPAFSDASTATSTTTTNTNTDTAAIPFFYPQSKPVEPTHQKQPTWSWPTYDDDTSSAQHLNSRTRKRHRDDRPDEQAVYGVSCWIGAVMHMSTLADVCRCAASTISKLYEAQRRHPNASPVMSAQSLQPAWMAPNVLPVQAQKSTLHSFWRIPSAPVDLNAMQIDAVARSVPFEDAAMRCEDCERPLQHDNDAMELDSGMLEQETACAVCKRQVCDTCAVLGHDRICLSCASGR</sequence>
<evidence type="ECO:0000313" key="3">
    <source>
        <dbReference type="Proteomes" id="UP001324427"/>
    </source>
</evidence>
<dbReference type="EMBL" id="JAVFHQ010000012">
    <property type="protein sequence ID" value="KAK4547210.1"/>
    <property type="molecule type" value="Genomic_DNA"/>
</dbReference>
<gene>
    <name evidence="2" type="ORF">LTR36_001431</name>
</gene>
<feature type="region of interest" description="Disordered" evidence="1">
    <location>
        <begin position="1"/>
        <end position="86"/>
    </location>
</feature>
<evidence type="ECO:0000256" key="1">
    <source>
        <dbReference type="SAM" id="MobiDB-lite"/>
    </source>
</evidence>
<dbReference type="Proteomes" id="UP001324427">
    <property type="component" value="Unassembled WGS sequence"/>
</dbReference>